<evidence type="ECO:0000313" key="2">
    <source>
        <dbReference type="Proteomes" id="UP000255163"/>
    </source>
</evidence>
<dbReference type="EC" id="2.2.1.7" evidence="1"/>
<sequence>MANRKAVPVLNLGLPDHFIPQGTQDEARAAIGLDAAGIEAKIRAWLD</sequence>
<keyword evidence="1" id="KW-0808">Transferase</keyword>
<dbReference type="SUPFAM" id="SSF52922">
    <property type="entry name" value="TK C-terminal domain-like"/>
    <property type="match status" value="1"/>
</dbReference>
<evidence type="ECO:0000313" key="1">
    <source>
        <dbReference type="EMBL" id="STD18103.1"/>
    </source>
</evidence>
<dbReference type="Gene3D" id="3.40.50.920">
    <property type="match status" value="1"/>
</dbReference>
<protein>
    <submittedName>
        <fullName evidence="1">1-deoxy-D-xylulose-5-phosphate synthase</fullName>
        <ecNumber evidence="1">2.2.1.7</ecNumber>
    </submittedName>
</protein>
<reference evidence="1 2" key="1">
    <citation type="submission" date="2018-06" db="EMBL/GenBank/DDBJ databases">
        <authorList>
            <consortium name="Pathogen Informatics"/>
            <person name="Doyle S."/>
        </authorList>
    </citation>
    <scope>NUCLEOTIDE SEQUENCE [LARGE SCALE GENOMIC DNA]</scope>
    <source>
        <strain evidence="1 2">NCTC12123</strain>
    </source>
</reference>
<dbReference type="EMBL" id="UFYI01000007">
    <property type="protein sequence ID" value="STD18103.1"/>
    <property type="molecule type" value="Genomic_DNA"/>
</dbReference>
<gene>
    <name evidence="1" type="primary">dxs_1</name>
    <name evidence="1" type="ORF">NCTC12123_00265</name>
</gene>
<dbReference type="Proteomes" id="UP000255163">
    <property type="component" value="Unassembled WGS sequence"/>
</dbReference>
<dbReference type="InterPro" id="IPR009014">
    <property type="entry name" value="Transketo_C/PFOR_II"/>
</dbReference>
<dbReference type="GO" id="GO:0008661">
    <property type="term" value="F:1-deoxy-D-xylulose-5-phosphate synthase activity"/>
    <property type="evidence" value="ECO:0007669"/>
    <property type="project" value="UniProtKB-EC"/>
</dbReference>
<name>A0A376F2B2_ENTAS</name>
<proteinExistence type="predicted"/>
<dbReference type="AlphaFoldDB" id="A0A376F2B2"/>
<organism evidence="1 2">
    <name type="scientific">Enterobacter asburiae</name>
    <dbReference type="NCBI Taxonomy" id="61645"/>
    <lineage>
        <taxon>Bacteria</taxon>
        <taxon>Pseudomonadati</taxon>
        <taxon>Pseudomonadota</taxon>
        <taxon>Gammaproteobacteria</taxon>
        <taxon>Enterobacterales</taxon>
        <taxon>Enterobacteriaceae</taxon>
        <taxon>Enterobacter</taxon>
        <taxon>Enterobacter cloacae complex</taxon>
    </lineage>
</organism>
<accession>A0A376F2B2</accession>